<reference evidence="1" key="1">
    <citation type="submission" date="2016-11" db="EMBL/GenBank/DDBJ databases">
        <title>The genome of Nicotiana attenuata.</title>
        <authorList>
            <person name="Xu S."/>
            <person name="Brockmoeller T."/>
            <person name="Gaquerel E."/>
            <person name="Navarro A."/>
            <person name="Kuhl H."/>
            <person name="Gase K."/>
            <person name="Ling Z."/>
            <person name="Zhou W."/>
            <person name="Kreitzer C."/>
            <person name="Stanke M."/>
            <person name="Tang H."/>
            <person name="Lyons E."/>
            <person name="Pandey P."/>
            <person name="Pandey S.P."/>
            <person name="Timmermann B."/>
            <person name="Baldwin I.T."/>
        </authorList>
    </citation>
    <scope>NUCLEOTIDE SEQUENCE [LARGE SCALE GENOMIC DNA]</scope>
    <source>
        <strain evidence="1">UT</strain>
    </source>
</reference>
<dbReference type="Proteomes" id="UP000187609">
    <property type="component" value="Unassembled WGS sequence"/>
</dbReference>
<evidence type="ECO:0000313" key="2">
    <source>
        <dbReference type="Proteomes" id="UP000187609"/>
    </source>
</evidence>
<dbReference type="EMBL" id="MJEQ01037183">
    <property type="protein sequence ID" value="OIT08732.1"/>
    <property type="molecule type" value="Genomic_DNA"/>
</dbReference>
<comment type="caution">
    <text evidence="1">The sequence shown here is derived from an EMBL/GenBank/DDBJ whole genome shotgun (WGS) entry which is preliminary data.</text>
</comment>
<evidence type="ECO:0000313" key="1">
    <source>
        <dbReference type="EMBL" id="OIT08732.1"/>
    </source>
</evidence>
<proteinExistence type="predicted"/>
<gene>
    <name evidence="1" type="ORF">A4A49_47390</name>
</gene>
<sequence>MSVMQRDHLTYHLPIKKMKELMLFVHSNFLHKASYLWYSRSIIQSSQKSLLHFYTTKSLVGASMSSHPLRKAQSSEAEKNHWLAATALV</sequence>
<dbReference type="AlphaFoldDB" id="A0A1J6IWU1"/>
<organism evidence="1 2">
    <name type="scientific">Nicotiana attenuata</name>
    <name type="common">Coyote tobacco</name>
    <dbReference type="NCBI Taxonomy" id="49451"/>
    <lineage>
        <taxon>Eukaryota</taxon>
        <taxon>Viridiplantae</taxon>
        <taxon>Streptophyta</taxon>
        <taxon>Embryophyta</taxon>
        <taxon>Tracheophyta</taxon>
        <taxon>Spermatophyta</taxon>
        <taxon>Magnoliopsida</taxon>
        <taxon>eudicotyledons</taxon>
        <taxon>Gunneridae</taxon>
        <taxon>Pentapetalae</taxon>
        <taxon>asterids</taxon>
        <taxon>lamiids</taxon>
        <taxon>Solanales</taxon>
        <taxon>Solanaceae</taxon>
        <taxon>Nicotianoideae</taxon>
        <taxon>Nicotianeae</taxon>
        <taxon>Nicotiana</taxon>
    </lineage>
</organism>
<keyword evidence="2" id="KW-1185">Reference proteome</keyword>
<dbReference type="Gramene" id="OIT08732">
    <property type="protein sequence ID" value="OIT08732"/>
    <property type="gene ID" value="A4A49_47390"/>
</dbReference>
<protein>
    <submittedName>
        <fullName evidence="1">Uncharacterized protein</fullName>
    </submittedName>
</protein>
<name>A0A1J6IWU1_NICAT</name>
<accession>A0A1J6IWU1</accession>